<comment type="caution">
    <text evidence="2">The sequence shown here is derived from an EMBL/GenBank/DDBJ whole genome shotgun (WGS) entry which is preliminary data.</text>
</comment>
<dbReference type="AlphaFoldDB" id="A0A4Y3WHK5"/>
<proteinExistence type="predicted"/>
<evidence type="ECO:0000256" key="1">
    <source>
        <dbReference type="SAM" id="MobiDB-lite"/>
    </source>
</evidence>
<evidence type="ECO:0000313" key="2">
    <source>
        <dbReference type="EMBL" id="GEC18417.1"/>
    </source>
</evidence>
<feature type="region of interest" description="Disordered" evidence="1">
    <location>
        <begin position="22"/>
        <end position="65"/>
    </location>
</feature>
<reference evidence="2 3" key="1">
    <citation type="submission" date="2019-06" db="EMBL/GenBank/DDBJ databases">
        <title>Whole genome shotgun sequence of Pseudonocardia hydrocarbonoxydans NBRC 14498.</title>
        <authorList>
            <person name="Hosoyama A."/>
            <person name="Uohara A."/>
            <person name="Ohji S."/>
            <person name="Ichikawa N."/>
        </authorList>
    </citation>
    <scope>NUCLEOTIDE SEQUENCE [LARGE SCALE GENOMIC DNA]</scope>
    <source>
        <strain evidence="2 3">NBRC 14498</strain>
    </source>
</reference>
<dbReference type="Proteomes" id="UP000320338">
    <property type="component" value="Unassembled WGS sequence"/>
</dbReference>
<dbReference type="EMBL" id="BJNG01000005">
    <property type="protein sequence ID" value="GEC18417.1"/>
    <property type="molecule type" value="Genomic_DNA"/>
</dbReference>
<name>A0A4Y3WHK5_9PSEU</name>
<accession>A0A4Y3WHK5</accession>
<dbReference type="OrthoDB" id="3634740at2"/>
<gene>
    <name evidence="2" type="ORF">PHY01_07000</name>
</gene>
<dbReference type="RefSeq" id="WP_141276964.1">
    <property type="nucleotide sequence ID" value="NZ_BAAARZ010000037.1"/>
</dbReference>
<protein>
    <submittedName>
        <fullName evidence="2">Uncharacterized protein</fullName>
    </submittedName>
</protein>
<keyword evidence="3" id="KW-1185">Reference proteome</keyword>
<evidence type="ECO:0000313" key="3">
    <source>
        <dbReference type="Proteomes" id="UP000320338"/>
    </source>
</evidence>
<organism evidence="2 3">
    <name type="scientific">Pseudonocardia hydrocarbonoxydans</name>
    <dbReference type="NCBI Taxonomy" id="76726"/>
    <lineage>
        <taxon>Bacteria</taxon>
        <taxon>Bacillati</taxon>
        <taxon>Actinomycetota</taxon>
        <taxon>Actinomycetes</taxon>
        <taxon>Pseudonocardiales</taxon>
        <taxon>Pseudonocardiaceae</taxon>
        <taxon>Pseudonocardia</taxon>
    </lineage>
</organism>
<sequence length="96" mass="10205">MAEDDPRADEGLAVFRGIWDARRAHGAGPGPGTTRTCRNMTDIGFGGMAGETPEGGSTARPVDDDQRRAWRALLAREGKLVPGATSVRDLVLGTER</sequence>